<reference evidence="10 11" key="1">
    <citation type="submission" date="2022-10" db="EMBL/GenBank/DDBJ databases">
        <title>The complete genomes of actinobacterial strains from the NBC collection.</title>
        <authorList>
            <person name="Joergensen T.S."/>
            <person name="Alvarez Arevalo M."/>
            <person name="Sterndorff E.B."/>
            <person name="Faurdal D."/>
            <person name="Vuksanovic O."/>
            <person name="Mourched A.-S."/>
            <person name="Charusanti P."/>
            <person name="Shaw S."/>
            <person name="Blin K."/>
            <person name="Weber T."/>
        </authorList>
    </citation>
    <scope>NUCLEOTIDE SEQUENCE [LARGE SCALE GENOMIC DNA]</scope>
    <source>
        <strain evidence="10 11">NBC 01753</strain>
    </source>
</reference>
<evidence type="ECO:0000313" key="10">
    <source>
        <dbReference type="EMBL" id="WSD06209.1"/>
    </source>
</evidence>
<evidence type="ECO:0000256" key="2">
    <source>
        <dbReference type="ARBA" id="ARBA00005752"/>
    </source>
</evidence>
<evidence type="ECO:0000256" key="6">
    <source>
        <dbReference type="ARBA" id="ARBA00022888"/>
    </source>
</evidence>
<dbReference type="GO" id="GO:0004066">
    <property type="term" value="F:asparagine synthase (glutamine-hydrolyzing) activity"/>
    <property type="evidence" value="ECO:0007669"/>
    <property type="project" value="UniProtKB-EC"/>
</dbReference>
<comment type="catalytic activity">
    <reaction evidence="8">
        <text>L-aspartate + L-glutamine + ATP + H2O = L-asparagine + L-glutamate + AMP + diphosphate + H(+)</text>
        <dbReference type="Rhea" id="RHEA:12228"/>
        <dbReference type="ChEBI" id="CHEBI:15377"/>
        <dbReference type="ChEBI" id="CHEBI:15378"/>
        <dbReference type="ChEBI" id="CHEBI:29985"/>
        <dbReference type="ChEBI" id="CHEBI:29991"/>
        <dbReference type="ChEBI" id="CHEBI:30616"/>
        <dbReference type="ChEBI" id="CHEBI:33019"/>
        <dbReference type="ChEBI" id="CHEBI:58048"/>
        <dbReference type="ChEBI" id="CHEBI:58359"/>
        <dbReference type="ChEBI" id="CHEBI:456215"/>
        <dbReference type="EC" id="6.3.5.4"/>
    </reaction>
</comment>
<protein>
    <recommendedName>
        <fullName evidence="3">asparagine synthase (glutamine-hydrolyzing)</fullName>
        <ecNumber evidence="3">6.3.5.4</ecNumber>
    </recommendedName>
</protein>
<evidence type="ECO:0000313" key="11">
    <source>
        <dbReference type="Proteomes" id="UP001335325"/>
    </source>
</evidence>
<keyword evidence="4" id="KW-0547">Nucleotide-binding</keyword>
<proteinExistence type="inferred from homology"/>
<keyword evidence="6" id="KW-0028">Amino-acid biosynthesis</keyword>
<dbReference type="InterPro" id="IPR017932">
    <property type="entry name" value="GATase_2_dom"/>
</dbReference>
<dbReference type="Pfam" id="PF00733">
    <property type="entry name" value="Asn_synthase"/>
    <property type="match status" value="1"/>
</dbReference>
<evidence type="ECO:0000256" key="8">
    <source>
        <dbReference type="ARBA" id="ARBA00048741"/>
    </source>
</evidence>
<dbReference type="GeneID" id="91543059"/>
<keyword evidence="6" id="KW-0061">Asparagine biosynthesis</keyword>
<dbReference type="PROSITE" id="PS51278">
    <property type="entry name" value="GATASE_TYPE_2"/>
    <property type="match status" value="1"/>
</dbReference>
<dbReference type="RefSeq" id="WP_063793559.1">
    <property type="nucleotide sequence ID" value="NZ_CP109134.1"/>
</dbReference>
<dbReference type="CDD" id="cd00712">
    <property type="entry name" value="AsnB"/>
    <property type="match status" value="1"/>
</dbReference>
<keyword evidence="5" id="KW-0067">ATP-binding</keyword>
<dbReference type="SUPFAM" id="SSF56235">
    <property type="entry name" value="N-terminal nucleophile aminohydrolases (Ntn hydrolases)"/>
    <property type="match status" value="1"/>
</dbReference>
<name>A0ABZ1GJ77_9ACTN</name>
<evidence type="ECO:0000256" key="4">
    <source>
        <dbReference type="ARBA" id="ARBA00022741"/>
    </source>
</evidence>
<dbReference type="InterPro" id="IPR006426">
    <property type="entry name" value="Asn_synth_AEB"/>
</dbReference>
<gene>
    <name evidence="10" type="primary">asnB</name>
    <name evidence="10" type="ORF">OIE73_10775</name>
</gene>
<evidence type="ECO:0000256" key="5">
    <source>
        <dbReference type="ARBA" id="ARBA00022840"/>
    </source>
</evidence>
<dbReference type="SUPFAM" id="SSF52402">
    <property type="entry name" value="Adenine nucleotide alpha hydrolases-like"/>
    <property type="match status" value="1"/>
</dbReference>
<keyword evidence="7" id="KW-0315">Glutamine amidotransferase</keyword>
<evidence type="ECO:0000256" key="1">
    <source>
        <dbReference type="ARBA" id="ARBA00005187"/>
    </source>
</evidence>
<dbReference type="InterPro" id="IPR014729">
    <property type="entry name" value="Rossmann-like_a/b/a_fold"/>
</dbReference>
<dbReference type="InterPro" id="IPR029055">
    <property type="entry name" value="Ntn_hydrolases_N"/>
</dbReference>
<dbReference type="NCBIfam" id="TIGR01536">
    <property type="entry name" value="asn_synth_AEB"/>
    <property type="match status" value="1"/>
</dbReference>
<dbReference type="PANTHER" id="PTHR43284">
    <property type="entry name" value="ASPARAGINE SYNTHETASE (GLUTAMINE-HYDROLYZING)"/>
    <property type="match status" value="1"/>
</dbReference>
<comment type="pathway">
    <text evidence="1">Amino-acid biosynthesis; L-asparagine biosynthesis; L-asparagine from L-aspartate (L-Gln route): step 1/1.</text>
</comment>
<dbReference type="InterPro" id="IPR001962">
    <property type="entry name" value="Asn_synthase"/>
</dbReference>
<dbReference type="PANTHER" id="PTHR43284:SF1">
    <property type="entry name" value="ASPARAGINE SYNTHETASE"/>
    <property type="match status" value="1"/>
</dbReference>
<evidence type="ECO:0000256" key="3">
    <source>
        <dbReference type="ARBA" id="ARBA00012737"/>
    </source>
</evidence>
<dbReference type="PIRSF" id="PIRSF001589">
    <property type="entry name" value="Asn_synthetase_glu-h"/>
    <property type="match status" value="1"/>
</dbReference>
<comment type="similarity">
    <text evidence="2">Belongs to the asparagine synthetase family.</text>
</comment>
<dbReference type="Pfam" id="PF13537">
    <property type="entry name" value="GATase_7"/>
    <property type="match status" value="1"/>
</dbReference>
<accession>A0ABZ1GJ77</accession>
<evidence type="ECO:0000259" key="9">
    <source>
        <dbReference type="PROSITE" id="PS51278"/>
    </source>
</evidence>
<dbReference type="EMBL" id="CP109134">
    <property type="protein sequence ID" value="WSD06209.1"/>
    <property type="molecule type" value="Genomic_DNA"/>
</dbReference>
<evidence type="ECO:0000256" key="7">
    <source>
        <dbReference type="ARBA" id="ARBA00022962"/>
    </source>
</evidence>
<organism evidence="10 11">
    <name type="scientific">Streptomyces hirsutus</name>
    <dbReference type="NCBI Taxonomy" id="35620"/>
    <lineage>
        <taxon>Bacteria</taxon>
        <taxon>Bacillati</taxon>
        <taxon>Actinomycetota</taxon>
        <taxon>Actinomycetes</taxon>
        <taxon>Kitasatosporales</taxon>
        <taxon>Streptomycetaceae</taxon>
        <taxon>Streptomyces</taxon>
    </lineage>
</organism>
<feature type="domain" description="Glutamine amidotransferase type-2" evidence="9">
    <location>
        <begin position="2"/>
        <end position="212"/>
    </location>
</feature>
<dbReference type="InterPro" id="IPR051786">
    <property type="entry name" value="ASN_synthetase/amidase"/>
</dbReference>
<keyword evidence="11" id="KW-1185">Reference proteome</keyword>
<dbReference type="EC" id="6.3.5.4" evidence="3"/>
<keyword evidence="10" id="KW-0436">Ligase</keyword>
<dbReference type="Proteomes" id="UP001335325">
    <property type="component" value="Chromosome"/>
</dbReference>
<dbReference type="Gene3D" id="3.40.50.620">
    <property type="entry name" value="HUPs"/>
    <property type="match status" value="1"/>
</dbReference>
<dbReference type="CDD" id="cd01991">
    <property type="entry name" value="Asn_synthase_B_C"/>
    <property type="match status" value="1"/>
</dbReference>
<sequence length="618" mass="67103">MSGITGWIDHERDLRRERPTLLAMTAALAQRGPDGERLWLAEHAAVGTRWSDEDGTGAPRQPWVFEEAGRTVLAAAVTGVLYDTDALRSDLGVTGRPTTQAELVGRAYLRWGERFAEHLDGAFAVAIWSERDQELVLARDRLGNQPLYYYPLPSGVLFGSERKAILAHPAVEPVIDADGLRELFSYAGTSGHGILKGFAQVEPGHVLRLARGGRRTAYRYWELTAQEHTDDQEQTIARVRDLLGNSVRRSLGTGAVPGILLSGGIDSSAVTALAHQALAQRGGGTVRTFTVSFDSAEEFKQDEIWGSPDAPFVQSVVRHLGTEHTDLVLDTSDIIDPAVRAAVLRAKDVPSPLGNMNTSLHLLCRAVREHVGSVLLGEIADAVFGGFAWVHNKELVEAPTLPWVAMARFGGGKHGLGGDLLAPDLLGKLDLGGYCADAYATSMAQVPRLDGESGQDLRMREITYFHLTRWLETLLSHDESLGAAAGLGTRMPFCDWRLVTYAYNVPWSMKSFDGREKSLLRAAVADLLPDDVVNRAKSPYPVTQDPAYGHALCDGMAALLADPSAPAAPLADTAGVRALIDDPSVLDSGMRAWVARANVEMLLGLNDWLRRYGVRVEL</sequence>
<dbReference type="InterPro" id="IPR033738">
    <property type="entry name" value="AsnB_N"/>
</dbReference>
<dbReference type="Gene3D" id="3.60.20.10">
    <property type="entry name" value="Glutamine Phosphoribosylpyrophosphate, subunit 1, domain 1"/>
    <property type="match status" value="1"/>
</dbReference>